<dbReference type="EMBL" id="JACIDA010000001">
    <property type="protein sequence ID" value="MBB3870741.1"/>
    <property type="molecule type" value="Genomic_DNA"/>
</dbReference>
<dbReference type="RefSeq" id="WP_183195022.1">
    <property type="nucleotide sequence ID" value="NZ_JACIDA010000001.1"/>
</dbReference>
<evidence type="ECO:0008006" key="3">
    <source>
        <dbReference type="Google" id="ProtNLM"/>
    </source>
</evidence>
<comment type="caution">
    <text evidence="1">The sequence shown here is derived from an EMBL/GenBank/DDBJ whole genome shotgun (WGS) entry which is preliminary data.</text>
</comment>
<protein>
    <recommendedName>
        <fullName evidence="3">DUF4747 family protein</fullName>
    </recommendedName>
</protein>
<organism evidence="1 2">
    <name type="scientific">Brevundimonas mediterranea</name>
    <dbReference type="NCBI Taxonomy" id="74329"/>
    <lineage>
        <taxon>Bacteria</taxon>
        <taxon>Pseudomonadati</taxon>
        <taxon>Pseudomonadota</taxon>
        <taxon>Alphaproteobacteria</taxon>
        <taxon>Caulobacterales</taxon>
        <taxon>Caulobacteraceae</taxon>
        <taxon>Brevundimonas</taxon>
    </lineage>
</organism>
<sequence>MLDKRERYYIRHRLVLRPKRNNGAALALLGADNETTVFSILKAAVNKKTAVMYLPGGDTVRITAIDYRAADNVVILIFRRKNPNASTQVYEHADSAKIREADRGLKEDPAVSGHLFVQATPHKGDLASHRAIIEEVQGLGPSYMKTLIDEVVRAIEYDAIDSRGAAIKTTTKVDIWGVPSENLKASVAKNGFNYIEIVKEADLDGLDTEGMTIKPERMKIVPKRIPGADNESLLKRVKAWADGRGWSDVYVQVRENDKTKVVKLGRDEDAATTLFVRADPVKVATDIKACSDTVNDELLAEALKMFADDASWK</sequence>
<name>A0A7W6A1X6_9CAUL</name>
<accession>A0A7W6A1X6</accession>
<gene>
    <name evidence="1" type="ORF">GGR11_000255</name>
</gene>
<reference evidence="1 2" key="1">
    <citation type="submission" date="2020-08" db="EMBL/GenBank/DDBJ databases">
        <title>Genomic Encyclopedia of Type Strains, Phase IV (KMG-IV): sequencing the most valuable type-strain genomes for metagenomic binning, comparative biology and taxonomic classification.</title>
        <authorList>
            <person name="Goeker M."/>
        </authorList>
    </citation>
    <scope>NUCLEOTIDE SEQUENCE [LARGE SCALE GENOMIC DNA]</scope>
    <source>
        <strain evidence="1 2">DSM 14878</strain>
    </source>
</reference>
<dbReference type="Proteomes" id="UP000532936">
    <property type="component" value="Unassembled WGS sequence"/>
</dbReference>
<evidence type="ECO:0000313" key="2">
    <source>
        <dbReference type="Proteomes" id="UP000532936"/>
    </source>
</evidence>
<proteinExistence type="predicted"/>
<dbReference type="AlphaFoldDB" id="A0A7W6A1X6"/>
<evidence type="ECO:0000313" key="1">
    <source>
        <dbReference type="EMBL" id="MBB3870741.1"/>
    </source>
</evidence>